<keyword evidence="4" id="KW-1185">Reference proteome</keyword>
<dbReference type="Proteomes" id="UP000663852">
    <property type="component" value="Unassembled WGS sequence"/>
</dbReference>
<dbReference type="PANTHER" id="PTHR21219">
    <property type="entry name" value="FI19613P1"/>
    <property type="match status" value="1"/>
</dbReference>
<feature type="compositionally biased region" description="Polar residues" evidence="1">
    <location>
        <begin position="481"/>
        <end position="491"/>
    </location>
</feature>
<reference evidence="3" key="1">
    <citation type="submission" date="2021-02" db="EMBL/GenBank/DDBJ databases">
        <authorList>
            <person name="Nowell W R."/>
        </authorList>
    </citation>
    <scope>NUCLEOTIDE SEQUENCE</scope>
</reference>
<name>A0A814L5L7_ADIRI</name>
<feature type="compositionally biased region" description="Basic residues" evidence="1">
    <location>
        <begin position="434"/>
        <end position="450"/>
    </location>
</feature>
<evidence type="ECO:0000256" key="1">
    <source>
        <dbReference type="SAM" id="MobiDB-lite"/>
    </source>
</evidence>
<feature type="region of interest" description="Disordered" evidence="1">
    <location>
        <begin position="419"/>
        <end position="538"/>
    </location>
</feature>
<proteinExistence type="predicted"/>
<dbReference type="EMBL" id="CAJNOR010000399">
    <property type="protein sequence ID" value="CAF0902972.1"/>
    <property type="molecule type" value="Genomic_DNA"/>
</dbReference>
<feature type="compositionally biased region" description="Low complexity" evidence="1">
    <location>
        <begin position="507"/>
        <end position="520"/>
    </location>
</feature>
<gene>
    <name evidence="3" type="ORF">EDS130_LOCUS17861</name>
    <name evidence="2" type="ORF">XAT740_LOCUS8124</name>
</gene>
<dbReference type="OrthoDB" id="10007483at2759"/>
<dbReference type="Proteomes" id="UP000663828">
    <property type="component" value="Unassembled WGS sequence"/>
</dbReference>
<accession>A0A814L5L7</accession>
<feature type="compositionally biased region" description="Low complexity" evidence="1">
    <location>
        <begin position="297"/>
        <end position="307"/>
    </location>
</feature>
<dbReference type="PANTHER" id="PTHR21219:SF3">
    <property type="entry name" value="FI19613P1"/>
    <property type="match status" value="1"/>
</dbReference>
<comment type="caution">
    <text evidence="3">The sequence shown here is derived from an EMBL/GenBank/DDBJ whole genome shotgun (WGS) entry which is preliminary data.</text>
</comment>
<organism evidence="3 5">
    <name type="scientific">Adineta ricciae</name>
    <name type="common">Rotifer</name>
    <dbReference type="NCBI Taxonomy" id="249248"/>
    <lineage>
        <taxon>Eukaryota</taxon>
        <taxon>Metazoa</taxon>
        <taxon>Spiralia</taxon>
        <taxon>Gnathifera</taxon>
        <taxon>Rotifera</taxon>
        <taxon>Eurotatoria</taxon>
        <taxon>Bdelloidea</taxon>
        <taxon>Adinetida</taxon>
        <taxon>Adinetidae</taxon>
        <taxon>Adineta</taxon>
    </lineage>
</organism>
<dbReference type="EMBL" id="CAJNOJ010000081">
    <property type="protein sequence ID" value="CAF1059777.1"/>
    <property type="molecule type" value="Genomic_DNA"/>
</dbReference>
<evidence type="ECO:0000313" key="5">
    <source>
        <dbReference type="Proteomes" id="UP000663852"/>
    </source>
</evidence>
<evidence type="ECO:0000313" key="3">
    <source>
        <dbReference type="EMBL" id="CAF1059777.1"/>
    </source>
</evidence>
<feature type="compositionally biased region" description="Basic residues" evidence="1">
    <location>
        <begin position="460"/>
        <end position="472"/>
    </location>
</feature>
<protein>
    <submittedName>
        <fullName evidence="3">Uncharacterized protein</fullName>
    </submittedName>
</protein>
<evidence type="ECO:0000313" key="4">
    <source>
        <dbReference type="Proteomes" id="UP000663828"/>
    </source>
</evidence>
<dbReference type="AlphaFoldDB" id="A0A814L5L7"/>
<sequence>MVYLVEESNQVIEGKSAIVESKSFSSIPSNDTEQELSDIFSDTMNIKTPERVIFVKDSKPLARRSVLYLGAAIPAAAASGIDSIQEPLSKRYPINGEEHACGIEAWLSIDENGLQIQFRDDPSMMVYYPLRSLVYCAGVRYVKHSKSNGRSSNGYRFVSLEDPETDLIQNARNPPIFAVTLQRTRHLPVNECHCFVTKTKSAALELVEACFDAYQSTNSDQDLSKTPLYFKISDDGTTMKETDRGIYIVPASDRERLFNYQCSREADGFFYKTDKVLIKCWELSEHRGSADRHTLSEHSSSSRSSHYSHQHDNKTTVPKKQQAVPQSPSSGHSNEQSVTKHTDPDNPIANSSRVQRIKDPNSGRDVYVRWMNNMPSIPEQLTQASSFETVANSLSEDAIQKQLSAEIVRLALVTTPQKPSITYENKPSIEPPKHDKKKSSKKKHRKHKHQNPPPNDDRSKRKTSTKKSKQHRSRYDETYYPSPTSNLQQNYPTPPVPLPQQDYSKASYPQQYYSNSSYVQPDHKQPIYPQPSFSSASFPAKPSYTPQIFSYPIDPSTSFSGKPLPQTASYLYHTLQPYLNSSNSNSTTPYWFYTM</sequence>
<feature type="compositionally biased region" description="Polar residues" evidence="1">
    <location>
        <begin position="315"/>
        <end position="337"/>
    </location>
</feature>
<evidence type="ECO:0000313" key="2">
    <source>
        <dbReference type="EMBL" id="CAF0902972.1"/>
    </source>
</evidence>
<feature type="region of interest" description="Disordered" evidence="1">
    <location>
        <begin position="289"/>
        <end position="361"/>
    </location>
</feature>